<accession>A0A369TE44</accession>
<protein>
    <recommendedName>
        <fullName evidence="4">DUF4148 domain-containing protein</fullName>
    </recommendedName>
</protein>
<comment type="caution">
    <text evidence="2">The sequence shown here is derived from an EMBL/GenBank/DDBJ whole genome shotgun (WGS) entry which is preliminary data.</text>
</comment>
<keyword evidence="3" id="KW-1185">Reference proteome</keyword>
<sequence>MTTFARKTLAAAMLASTALTFTATGALAGEGQGADARAYKQVARMVEKSKQESGIRVSKGLTAETTFVYTPYPTVFMGTGGK</sequence>
<reference evidence="2 3" key="1">
    <citation type="submission" date="2018-07" db="EMBL/GenBank/DDBJ databases">
        <title>Venubactetium sediminum gen. nov., sp. nov., isolated from a marine solar saltern.</title>
        <authorList>
            <person name="Wang S."/>
        </authorList>
    </citation>
    <scope>NUCLEOTIDE SEQUENCE [LARGE SCALE GENOMIC DNA]</scope>
    <source>
        <strain evidence="2 3">WD2A32</strain>
    </source>
</reference>
<feature type="chain" id="PRO_5016770781" description="DUF4148 domain-containing protein" evidence="1">
    <location>
        <begin position="29"/>
        <end position="82"/>
    </location>
</feature>
<dbReference type="RefSeq" id="WP_114581062.1">
    <property type="nucleotide sequence ID" value="NZ_QPMH01000003.1"/>
</dbReference>
<dbReference type="EMBL" id="QPMH01000003">
    <property type="protein sequence ID" value="RDD63112.1"/>
    <property type="molecule type" value="Genomic_DNA"/>
</dbReference>
<evidence type="ECO:0000256" key="1">
    <source>
        <dbReference type="SAM" id="SignalP"/>
    </source>
</evidence>
<evidence type="ECO:0000313" key="2">
    <source>
        <dbReference type="EMBL" id="RDD63112.1"/>
    </source>
</evidence>
<gene>
    <name evidence="2" type="ORF">DRB17_04900</name>
</gene>
<feature type="signal peptide" evidence="1">
    <location>
        <begin position="1"/>
        <end position="28"/>
    </location>
</feature>
<evidence type="ECO:0000313" key="3">
    <source>
        <dbReference type="Proteomes" id="UP000253941"/>
    </source>
</evidence>
<dbReference type="AlphaFoldDB" id="A0A369TE44"/>
<keyword evidence="1" id="KW-0732">Signal</keyword>
<proteinExistence type="predicted"/>
<organism evidence="2 3">
    <name type="scientific">Ferruginivarius sediminum</name>
    <dbReference type="NCBI Taxonomy" id="2661937"/>
    <lineage>
        <taxon>Bacteria</taxon>
        <taxon>Pseudomonadati</taxon>
        <taxon>Pseudomonadota</taxon>
        <taxon>Alphaproteobacteria</taxon>
        <taxon>Rhodospirillales</taxon>
        <taxon>Rhodospirillaceae</taxon>
        <taxon>Ferruginivarius</taxon>
    </lineage>
</organism>
<evidence type="ECO:0008006" key="4">
    <source>
        <dbReference type="Google" id="ProtNLM"/>
    </source>
</evidence>
<name>A0A369TE44_9PROT</name>
<dbReference type="Proteomes" id="UP000253941">
    <property type="component" value="Unassembled WGS sequence"/>
</dbReference>